<proteinExistence type="predicted"/>
<dbReference type="Proteomes" id="UP000798808">
    <property type="component" value="Unassembled WGS sequence"/>
</dbReference>
<organism evidence="2 3">
    <name type="scientific">Fulvivirga kasyanovii</name>
    <dbReference type="NCBI Taxonomy" id="396812"/>
    <lineage>
        <taxon>Bacteria</taxon>
        <taxon>Pseudomonadati</taxon>
        <taxon>Bacteroidota</taxon>
        <taxon>Cytophagia</taxon>
        <taxon>Cytophagales</taxon>
        <taxon>Fulvivirgaceae</taxon>
        <taxon>Fulvivirga</taxon>
    </lineage>
</organism>
<keyword evidence="3" id="KW-1185">Reference proteome</keyword>
<comment type="caution">
    <text evidence="2">The sequence shown here is derived from an EMBL/GenBank/DDBJ whole genome shotgun (WGS) entry which is preliminary data.</text>
</comment>
<protein>
    <submittedName>
        <fullName evidence="2">Tetratricopeptide repeat protein</fullName>
    </submittedName>
</protein>
<feature type="repeat" description="TPR" evidence="1">
    <location>
        <begin position="55"/>
        <end position="88"/>
    </location>
</feature>
<dbReference type="SUPFAM" id="SSF48452">
    <property type="entry name" value="TPR-like"/>
    <property type="match status" value="2"/>
</dbReference>
<dbReference type="Pfam" id="PF13432">
    <property type="entry name" value="TPR_16"/>
    <property type="match status" value="2"/>
</dbReference>
<name>A0ABW9RS33_9BACT</name>
<dbReference type="PROSITE" id="PS51257">
    <property type="entry name" value="PROKAR_LIPOPROTEIN"/>
    <property type="match status" value="1"/>
</dbReference>
<dbReference type="PROSITE" id="PS50005">
    <property type="entry name" value="TPR"/>
    <property type="match status" value="2"/>
</dbReference>
<dbReference type="InterPro" id="IPR011990">
    <property type="entry name" value="TPR-like_helical_dom_sf"/>
</dbReference>
<accession>A0ABW9RS33</accession>
<keyword evidence="1" id="KW-0802">TPR repeat</keyword>
<dbReference type="Pfam" id="PF13181">
    <property type="entry name" value="TPR_8"/>
    <property type="match status" value="2"/>
</dbReference>
<dbReference type="InterPro" id="IPR019734">
    <property type="entry name" value="TPR_rpt"/>
</dbReference>
<dbReference type="Gene3D" id="1.25.40.10">
    <property type="entry name" value="Tetratricopeptide repeat domain"/>
    <property type="match status" value="2"/>
</dbReference>
<dbReference type="PANTHER" id="PTHR12558:SF13">
    <property type="entry name" value="CELL DIVISION CYCLE PROTEIN 27 HOMOLOG"/>
    <property type="match status" value="1"/>
</dbReference>
<evidence type="ECO:0000256" key="1">
    <source>
        <dbReference type="PROSITE-ProRule" id="PRU00339"/>
    </source>
</evidence>
<evidence type="ECO:0000313" key="2">
    <source>
        <dbReference type="EMBL" id="MTI26547.1"/>
    </source>
</evidence>
<reference evidence="2 3" key="1">
    <citation type="submission" date="2019-02" db="EMBL/GenBank/DDBJ databases">
        <authorList>
            <person name="Goldberg S.R."/>
            <person name="Haltli B.A."/>
            <person name="Correa H."/>
            <person name="Russell K.G."/>
        </authorList>
    </citation>
    <scope>NUCLEOTIDE SEQUENCE [LARGE SCALE GENOMIC DNA]</scope>
    <source>
        <strain evidence="2 3">JCM 16186</strain>
    </source>
</reference>
<dbReference type="EMBL" id="SMLW01000586">
    <property type="protein sequence ID" value="MTI26547.1"/>
    <property type="molecule type" value="Genomic_DNA"/>
</dbReference>
<gene>
    <name evidence="2" type="ORF">E1163_16435</name>
</gene>
<feature type="repeat" description="TPR" evidence="1">
    <location>
        <begin position="156"/>
        <end position="189"/>
    </location>
</feature>
<dbReference type="PANTHER" id="PTHR12558">
    <property type="entry name" value="CELL DIVISION CYCLE 16,23,27"/>
    <property type="match status" value="1"/>
</dbReference>
<dbReference type="SMART" id="SM00028">
    <property type="entry name" value="TPR"/>
    <property type="match status" value="6"/>
</dbReference>
<evidence type="ECO:0000313" key="3">
    <source>
        <dbReference type="Proteomes" id="UP000798808"/>
    </source>
</evidence>
<sequence>MSLKNKLFVFCISAMLFTGCVEHSKDALLATEINVKAGEALEYLTDLADDEPDNPEVFYQLSKVYFDQANYDHALQNIKKAVDLKGDYSEYHFMEGRVHQKLNQPDAAIKALLIAESMGNVNHDLYKIIAEEYLRLGMNDKAREAINRLTGINQSAESYALKGQVMLSLGDTIQAIDNFEKSIALDKSYIKPLIALTDINIARNNEDKAFALVNQLIDLEPENMDFLEKKGNLLQRSGQLDSAVQVFKHITSVRDNYMDLYKLSNIYYLMDEYDSSRMMAERAFEKNEEFLEAQLVVARSLDKLRKYQEAIDVYEMIVESDSTFNLAITELDNLKRKVAYLWRLEQQRRAMDSAIKNVPPPVRKKELEDN</sequence>